<comment type="caution">
    <text evidence="2">The sequence shown here is derived from an EMBL/GenBank/DDBJ whole genome shotgun (WGS) entry which is preliminary data.</text>
</comment>
<dbReference type="AlphaFoldDB" id="A0A5B7DEQ9"/>
<evidence type="ECO:0000256" key="1">
    <source>
        <dbReference type="SAM" id="MobiDB-lite"/>
    </source>
</evidence>
<evidence type="ECO:0000313" key="3">
    <source>
        <dbReference type="Proteomes" id="UP000324222"/>
    </source>
</evidence>
<keyword evidence="3" id="KW-1185">Reference proteome</keyword>
<reference evidence="2 3" key="1">
    <citation type="submission" date="2019-05" db="EMBL/GenBank/DDBJ databases">
        <title>Another draft genome of Portunus trituberculatus and its Hox gene families provides insights of decapod evolution.</title>
        <authorList>
            <person name="Jeong J.-H."/>
            <person name="Song I."/>
            <person name="Kim S."/>
            <person name="Choi T."/>
            <person name="Kim D."/>
            <person name="Ryu S."/>
            <person name="Kim W."/>
        </authorList>
    </citation>
    <scope>NUCLEOTIDE SEQUENCE [LARGE SCALE GENOMIC DNA]</scope>
    <source>
        <tissue evidence="2">Muscle</tissue>
    </source>
</reference>
<dbReference type="EMBL" id="VSRR010000794">
    <property type="protein sequence ID" value="MPC19697.1"/>
    <property type="molecule type" value="Genomic_DNA"/>
</dbReference>
<protein>
    <submittedName>
        <fullName evidence="2">Uncharacterized protein</fullName>
    </submittedName>
</protein>
<organism evidence="2 3">
    <name type="scientific">Portunus trituberculatus</name>
    <name type="common">Swimming crab</name>
    <name type="synonym">Neptunus trituberculatus</name>
    <dbReference type="NCBI Taxonomy" id="210409"/>
    <lineage>
        <taxon>Eukaryota</taxon>
        <taxon>Metazoa</taxon>
        <taxon>Ecdysozoa</taxon>
        <taxon>Arthropoda</taxon>
        <taxon>Crustacea</taxon>
        <taxon>Multicrustacea</taxon>
        <taxon>Malacostraca</taxon>
        <taxon>Eumalacostraca</taxon>
        <taxon>Eucarida</taxon>
        <taxon>Decapoda</taxon>
        <taxon>Pleocyemata</taxon>
        <taxon>Brachyura</taxon>
        <taxon>Eubrachyura</taxon>
        <taxon>Portunoidea</taxon>
        <taxon>Portunidae</taxon>
        <taxon>Portuninae</taxon>
        <taxon>Portunus</taxon>
    </lineage>
</organism>
<gene>
    <name evidence="2" type="ORF">E2C01_012623</name>
</gene>
<feature type="compositionally biased region" description="Acidic residues" evidence="1">
    <location>
        <begin position="53"/>
        <end position="76"/>
    </location>
</feature>
<feature type="region of interest" description="Disordered" evidence="1">
    <location>
        <begin position="45"/>
        <end position="79"/>
    </location>
</feature>
<proteinExistence type="predicted"/>
<name>A0A5B7DEQ9_PORTR</name>
<accession>A0A5B7DEQ9</accession>
<evidence type="ECO:0000313" key="2">
    <source>
        <dbReference type="EMBL" id="MPC19697.1"/>
    </source>
</evidence>
<sequence length="99" mass="11153">MWKVLFKNLAESISVWFPSRSSEGVQGLSSLADLGKNFFLDGEDGARGVKEDSGEEVEEDKEVSVENEGEEEDGSVSEELRRGGREWLRRSWGGVREWT</sequence>
<dbReference type="Proteomes" id="UP000324222">
    <property type="component" value="Unassembled WGS sequence"/>
</dbReference>